<evidence type="ECO:0000256" key="2">
    <source>
        <dbReference type="ARBA" id="ARBA00007886"/>
    </source>
</evidence>
<reference evidence="10 11" key="1">
    <citation type="submission" date="2017-05" db="EMBL/GenBank/DDBJ databases">
        <title>Functional genome analysis of Paenibacillus pasadenensis strain R16: insights on endophytic life style and antifungal activity.</title>
        <authorList>
            <person name="Passera A."/>
            <person name="Marcolungo L."/>
            <person name="Casati P."/>
            <person name="Brasca M."/>
            <person name="Quaglino F."/>
            <person name="Delledonne M."/>
        </authorList>
    </citation>
    <scope>NUCLEOTIDE SEQUENCE [LARGE SCALE GENOMIC DNA]</scope>
    <source>
        <strain evidence="10 11">R16</strain>
    </source>
</reference>
<dbReference type="Pfam" id="PF25198">
    <property type="entry name" value="Spore_GerAC_N"/>
    <property type="match status" value="1"/>
</dbReference>
<evidence type="ECO:0000313" key="11">
    <source>
        <dbReference type="Proteomes" id="UP000234789"/>
    </source>
</evidence>
<dbReference type="PANTHER" id="PTHR35789">
    <property type="entry name" value="SPORE GERMINATION PROTEIN B3"/>
    <property type="match status" value="1"/>
</dbReference>
<comment type="subcellular location">
    <subcellularLocation>
        <location evidence="1">Membrane</location>
        <topology evidence="1">Lipid-anchor</topology>
    </subcellularLocation>
</comment>
<evidence type="ECO:0000313" key="10">
    <source>
        <dbReference type="EMBL" id="PLT45973.1"/>
    </source>
</evidence>
<keyword evidence="3" id="KW-0309">Germination</keyword>
<keyword evidence="11" id="KW-1185">Reference proteome</keyword>
<dbReference type="Gene3D" id="3.30.300.210">
    <property type="entry name" value="Nutrient germinant receptor protein C, domain 3"/>
    <property type="match status" value="1"/>
</dbReference>
<keyword evidence="4" id="KW-0732">Signal</keyword>
<dbReference type="Pfam" id="PF05504">
    <property type="entry name" value="Spore_GerAC"/>
    <property type="match status" value="1"/>
</dbReference>
<keyword evidence="5" id="KW-0472">Membrane</keyword>
<dbReference type="InterPro" id="IPR046953">
    <property type="entry name" value="Spore_GerAC-like_C"/>
</dbReference>
<evidence type="ECO:0000256" key="1">
    <source>
        <dbReference type="ARBA" id="ARBA00004635"/>
    </source>
</evidence>
<sequence>MSALGLDYKNGKYVAYVQVLNFSNIARSETVTLGQEVPIWIGRGDGETISGAIAETNATSQSRLFWGHVKAVIVTENFMKRGLSGLTSSLLRDRQARYTVLFYGTKEKMEDILTQKSIFNLSPLDTMMFTAVQMNTQKAYILPVNANKAFAYLNEPGGAGMLPEIGIYRHTWHEDFKKKPMFIIKGAFFFEGYKYKNHMAMEPLKGIRWRDEKLDLTPLKLLKNGRPSAVLMLGHPRFSIKIRVEQGKPRYDVKIKTTGYISEQVQKATIQELQNEAALAIRKEVQNTFAIATAEKTDCFRLQLELYRKHPELFRQLMRQGPFFLESDSLASVEADVYIRTTGKFKGSVYSDKQDGDEDGS</sequence>
<evidence type="ECO:0000256" key="3">
    <source>
        <dbReference type="ARBA" id="ARBA00022544"/>
    </source>
</evidence>
<proteinExistence type="inferred from homology"/>
<dbReference type="EMBL" id="NFEZ01000004">
    <property type="protein sequence ID" value="PLT45973.1"/>
    <property type="molecule type" value="Genomic_DNA"/>
</dbReference>
<dbReference type="PANTHER" id="PTHR35789:SF1">
    <property type="entry name" value="SPORE GERMINATION PROTEIN B3"/>
    <property type="match status" value="1"/>
</dbReference>
<dbReference type="InterPro" id="IPR038501">
    <property type="entry name" value="Spore_GerAC_C_sf"/>
</dbReference>
<dbReference type="InterPro" id="IPR057336">
    <property type="entry name" value="GerAC_N"/>
</dbReference>
<accession>A0A2N5N6P0</accession>
<feature type="domain" description="Spore germination GerAC-like C-terminal" evidence="8">
    <location>
        <begin position="186"/>
        <end position="343"/>
    </location>
</feature>
<evidence type="ECO:0000256" key="6">
    <source>
        <dbReference type="ARBA" id="ARBA00023139"/>
    </source>
</evidence>
<evidence type="ECO:0000256" key="5">
    <source>
        <dbReference type="ARBA" id="ARBA00023136"/>
    </source>
</evidence>
<dbReference type="AlphaFoldDB" id="A0A2N5N6P0"/>
<keyword evidence="6" id="KW-0564">Palmitate</keyword>
<dbReference type="RefSeq" id="WP_052332904.1">
    <property type="nucleotide sequence ID" value="NZ_BIMM01000043.1"/>
</dbReference>
<comment type="similarity">
    <text evidence="2">Belongs to the GerABKC lipoprotein family.</text>
</comment>
<gene>
    <name evidence="10" type="ORF">B8V81_4404</name>
</gene>
<feature type="domain" description="Spore germination protein N-terminal" evidence="9">
    <location>
        <begin position="2"/>
        <end position="166"/>
    </location>
</feature>
<dbReference type="InterPro" id="IPR008844">
    <property type="entry name" value="Spore_GerAC-like"/>
</dbReference>
<evidence type="ECO:0000256" key="4">
    <source>
        <dbReference type="ARBA" id="ARBA00022729"/>
    </source>
</evidence>
<keyword evidence="7" id="KW-0449">Lipoprotein</keyword>
<comment type="caution">
    <text evidence="10">The sequence shown here is derived from an EMBL/GenBank/DDBJ whole genome shotgun (WGS) entry which is preliminary data.</text>
</comment>
<evidence type="ECO:0000259" key="8">
    <source>
        <dbReference type="Pfam" id="PF05504"/>
    </source>
</evidence>
<organism evidence="10 11">
    <name type="scientific">Paenibacillus pasadenensis</name>
    <dbReference type="NCBI Taxonomy" id="217090"/>
    <lineage>
        <taxon>Bacteria</taxon>
        <taxon>Bacillati</taxon>
        <taxon>Bacillota</taxon>
        <taxon>Bacilli</taxon>
        <taxon>Bacillales</taxon>
        <taxon>Paenibacillaceae</taxon>
        <taxon>Paenibacillus</taxon>
    </lineage>
</organism>
<dbReference type="GO" id="GO:0016020">
    <property type="term" value="C:membrane"/>
    <property type="evidence" value="ECO:0007669"/>
    <property type="project" value="UniProtKB-SubCell"/>
</dbReference>
<name>A0A2N5N6P0_9BACL</name>
<evidence type="ECO:0000259" key="9">
    <source>
        <dbReference type="Pfam" id="PF25198"/>
    </source>
</evidence>
<protein>
    <submittedName>
        <fullName evidence="10">Uncharacterized protein</fullName>
    </submittedName>
</protein>
<dbReference type="Proteomes" id="UP000234789">
    <property type="component" value="Unassembled WGS sequence"/>
</dbReference>
<dbReference type="GO" id="GO:0009847">
    <property type="term" value="P:spore germination"/>
    <property type="evidence" value="ECO:0007669"/>
    <property type="project" value="InterPro"/>
</dbReference>
<evidence type="ECO:0000256" key="7">
    <source>
        <dbReference type="ARBA" id="ARBA00023288"/>
    </source>
</evidence>